<evidence type="ECO:0000256" key="6">
    <source>
        <dbReference type="SAM" id="MobiDB-lite"/>
    </source>
</evidence>
<evidence type="ECO:0000313" key="8">
    <source>
        <dbReference type="Proteomes" id="UP000827138"/>
    </source>
</evidence>
<proteinExistence type="predicted"/>
<dbReference type="InterPro" id="IPR036041">
    <property type="entry name" value="Ribosome-inact_prot_sf"/>
</dbReference>
<organism evidence="7 8">
    <name type="scientific">Streptomyces akebiae</name>
    <dbReference type="NCBI Taxonomy" id="2865673"/>
    <lineage>
        <taxon>Bacteria</taxon>
        <taxon>Bacillati</taxon>
        <taxon>Actinomycetota</taxon>
        <taxon>Actinomycetes</taxon>
        <taxon>Kitasatosporales</taxon>
        <taxon>Streptomycetaceae</taxon>
        <taxon>Streptomyces</taxon>
    </lineage>
</organism>
<dbReference type="InterPro" id="IPR001574">
    <property type="entry name" value="Ribosome_inactivat_prot"/>
</dbReference>
<dbReference type="InterPro" id="IPR017989">
    <property type="entry name" value="Ribosome_inactivat_1/2"/>
</dbReference>
<reference evidence="7 8" key="1">
    <citation type="submission" date="2021-08" db="EMBL/GenBank/DDBJ databases">
        <authorList>
            <person name="Ping M."/>
        </authorList>
    </citation>
    <scope>NUCLEOTIDE SEQUENCE [LARGE SCALE GENOMIC DNA]</scope>
    <source>
        <strain evidence="7 8">MG28</strain>
    </source>
</reference>
<dbReference type="Gene3D" id="4.10.470.10">
    <property type="entry name" value="Ricin (A Subunit), domain 2"/>
    <property type="match status" value="1"/>
</dbReference>
<evidence type="ECO:0000256" key="1">
    <source>
        <dbReference type="ARBA" id="ARBA00000237"/>
    </source>
</evidence>
<dbReference type="InterPro" id="IPR016138">
    <property type="entry name" value="Ribosome_inactivat_prot_sub1"/>
</dbReference>
<dbReference type="SUPFAM" id="SSF56371">
    <property type="entry name" value="Ribosome inactivating proteins (RIP)"/>
    <property type="match status" value="1"/>
</dbReference>
<dbReference type="InterPro" id="IPR017988">
    <property type="entry name" value="Ribosome_inactivat_prot_CS"/>
</dbReference>
<dbReference type="Gene3D" id="3.40.420.10">
    <property type="entry name" value="Ricin (A subunit), domain 1"/>
    <property type="match status" value="1"/>
</dbReference>
<accession>A0ABX8XRX4</accession>
<feature type="region of interest" description="Disordered" evidence="6">
    <location>
        <begin position="1"/>
        <end position="20"/>
    </location>
</feature>
<dbReference type="PROSITE" id="PS00275">
    <property type="entry name" value="SHIGA_RICIN"/>
    <property type="match status" value="1"/>
</dbReference>
<dbReference type="InterPro" id="IPR016139">
    <property type="entry name" value="Ribosome_inactivat_prot_sub2"/>
</dbReference>
<dbReference type="EMBL" id="CP080647">
    <property type="protein sequence ID" value="QYX78676.1"/>
    <property type="molecule type" value="Genomic_DNA"/>
</dbReference>
<dbReference type="PANTHER" id="PTHR33453">
    <property type="match status" value="1"/>
</dbReference>
<dbReference type="Pfam" id="PF00161">
    <property type="entry name" value="RIP"/>
    <property type="match status" value="1"/>
</dbReference>
<evidence type="ECO:0000256" key="2">
    <source>
        <dbReference type="ARBA" id="ARBA00022656"/>
    </source>
</evidence>
<evidence type="ECO:0000256" key="5">
    <source>
        <dbReference type="ARBA" id="ARBA00023193"/>
    </source>
</evidence>
<gene>
    <name evidence="7" type="ORF">K1J60_20965</name>
</gene>
<sequence length="329" mass="35831">MNSVSDPATPPRAGRRGHKRGSRWFKGKFLIPFLAVATLLGGAAAVIPQLQEKASAANDGNDITWDIGNGNAGASRYSTMLEAVRQRASQGRFVLDRTHRTRPDATDDFFSVDISVQDEGTSTPNRIRVHIRASDLFVVGWLNQNENIYNRLDTKKRDEDPEPAPPLVDCAPNGGACLQASVHDTPFDGSYLSLERQVGDRANIPLSPNSVRQAVRDLSRSGSTNAQQARGMIVLIQAISEAARFRPIEELIRNTYTTEAATPSPAILELENSWDPMSEIAHRHVNNPNDEVINTLMRTHAGVLGDLGITNSRDVAVALLGISITVVIP</sequence>
<keyword evidence="2" id="KW-0800">Toxin</keyword>
<keyword evidence="4" id="KW-0611">Plant defense</keyword>
<dbReference type="Proteomes" id="UP000827138">
    <property type="component" value="Chromosome"/>
</dbReference>
<keyword evidence="8" id="KW-1185">Reference proteome</keyword>
<dbReference type="RefSeq" id="WP_220647546.1">
    <property type="nucleotide sequence ID" value="NZ_CP080647.1"/>
</dbReference>
<protein>
    <submittedName>
        <fullName evidence="7">Ribosome-inactivating family protein</fullName>
    </submittedName>
</protein>
<comment type="catalytic activity">
    <reaction evidence="1">
        <text>Endohydrolysis of the N-glycosidic bond at one specific adenosine on the 28S rRNA.</text>
        <dbReference type="EC" id="3.2.2.22"/>
    </reaction>
</comment>
<keyword evidence="3" id="KW-0378">Hydrolase</keyword>
<evidence type="ECO:0000313" key="7">
    <source>
        <dbReference type="EMBL" id="QYX78676.1"/>
    </source>
</evidence>
<name>A0ABX8XRX4_9ACTN</name>
<keyword evidence="5" id="KW-0652">Protein synthesis inhibitor</keyword>
<evidence type="ECO:0000256" key="3">
    <source>
        <dbReference type="ARBA" id="ARBA00022801"/>
    </source>
</evidence>
<dbReference type="PANTHER" id="PTHR33453:SF34">
    <property type="entry name" value="RIBOSOME-INACTIVATING PROTEIN"/>
    <property type="match status" value="1"/>
</dbReference>
<evidence type="ECO:0000256" key="4">
    <source>
        <dbReference type="ARBA" id="ARBA00022821"/>
    </source>
</evidence>
<dbReference type="PRINTS" id="PR00396">
    <property type="entry name" value="SHIGARICIN"/>
</dbReference>